<proteinExistence type="predicted"/>
<dbReference type="EMBL" id="MT631674">
    <property type="protein sequence ID" value="QNO56944.1"/>
    <property type="molecule type" value="Genomic_DNA"/>
</dbReference>
<evidence type="ECO:0008006" key="2">
    <source>
        <dbReference type="Google" id="ProtNLM"/>
    </source>
</evidence>
<name>A0A7G9Z9L0_9EURY</name>
<dbReference type="Gene3D" id="3.40.50.1010">
    <property type="entry name" value="5'-nuclease"/>
    <property type="match status" value="1"/>
</dbReference>
<sequence length="54" mass="6354">MLRLNFNSELKERGELIGDIDTLVASIALANNEKLITRNIKHYNRIRELEIESW</sequence>
<evidence type="ECO:0000313" key="1">
    <source>
        <dbReference type="EMBL" id="QNO56944.1"/>
    </source>
</evidence>
<dbReference type="AlphaFoldDB" id="A0A7G9Z9L0"/>
<dbReference type="InterPro" id="IPR029060">
    <property type="entry name" value="PIN-like_dom_sf"/>
</dbReference>
<organism evidence="1">
    <name type="scientific">Candidatus Methanophaga sp. ANME-1 ERB7</name>
    <dbReference type="NCBI Taxonomy" id="2759913"/>
    <lineage>
        <taxon>Archaea</taxon>
        <taxon>Methanobacteriati</taxon>
        <taxon>Methanobacteriota</taxon>
        <taxon>Stenosarchaea group</taxon>
        <taxon>Methanomicrobia</taxon>
        <taxon>Candidatus Methanophagales</taxon>
        <taxon>Candidatus Methanophagaceae</taxon>
        <taxon>Candidatus Methanophaga</taxon>
    </lineage>
</organism>
<reference evidence="1" key="1">
    <citation type="submission" date="2020-06" db="EMBL/GenBank/DDBJ databases">
        <title>Unique genomic features of the anaerobic methanotrophic archaea.</title>
        <authorList>
            <person name="Chadwick G.L."/>
            <person name="Skennerton C.T."/>
            <person name="Laso-Perez R."/>
            <person name="Leu A.O."/>
            <person name="Speth D.R."/>
            <person name="Yu H."/>
            <person name="Morgan-Lang C."/>
            <person name="Hatzenpichler R."/>
            <person name="Goudeau D."/>
            <person name="Malmstrom R."/>
            <person name="Brazelton W.J."/>
            <person name="Woyke T."/>
            <person name="Hallam S.J."/>
            <person name="Tyson G.W."/>
            <person name="Wegener G."/>
            <person name="Boetius A."/>
            <person name="Orphan V."/>
        </authorList>
    </citation>
    <scope>NUCLEOTIDE SEQUENCE</scope>
</reference>
<dbReference type="SUPFAM" id="SSF88723">
    <property type="entry name" value="PIN domain-like"/>
    <property type="match status" value="1"/>
</dbReference>
<gene>
    <name evidence="1" type="ORF">PHLPJACP_00001</name>
</gene>
<accession>A0A7G9Z9L0</accession>
<protein>
    <recommendedName>
        <fullName evidence="2">PIN domain-containing protein</fullName>
    </recommendedName>
</protein>